<keyword evidence="7" id="KW-1185">Reference proteome</keyword>
<dbReference type="GO" id="GO:0034236">
    <property type="term" value="F:protein kinase A catalytic subunit binding"/>
    <property type="evidence" value="ECO:0007669"/>
    <property type="project" value="TreeGrafter"/>
</dbReference>
<feature type="compositionally biased region" description="Polar residues" evidence="4">
    <location>
        <begin position="625"/>
        <end position="636"/>
    </location>
</feature>
<feature type="domain" description="Cyclic nucleotide-binding" evidence="5">
    <location>
        <begin position="209"/>
        <end position="273"/>
    </location>
</feature>
<feature type="region of interest" description="Disordered" evidence="4">
    <location>
        <begin position="597"/>
        <end position="684"/>
    </location>
</feature>
<feature type="domain" description="Cyclic nucleotide-binding" evidence="5">
    <location>
        <begin position="385"/>
        <end position="463"/>
    </location>
</feature>
<dbReference type="GO" id="GO:0005829">
    <property type="term" value="C:cytosol"/>
    <property type="evidence" value="ECO:0007669"/>
    <property type="project" value="TreeGrafter"/>
</dbReference>
<dbReference type="CDD" id="cd00038">
    <property type="entry name" value="CAP_ED"/>
    <property type="match status" value="1"/>
</dbReference>
<sequence>MSALNRGNTNLHTDILLYNEESECMASVVENLIYMIQKHPTKRNESEISSVIPWLRKRSKMLSSQNDAVLTDIVRHCEHQVNERDDVIIRQGERGDRYSSDEDWDPDIEPRFYIILSGTVSVYIDPRMTGEEDYGAALKPSSARKVSAKSENKEDKKKKQEGEGGGEKKEVTTEGDDKESTTEEEEQRTTEQQKQPKRIKELDRSKFGKMIVQYGQGESFGEVALIKRDAYRNATIIADEGCDLMLIGEDLYERSLKASKEEEFASISRFIDTHPFFCDMPVKLKKLLEMSLRKESFIFDSILIRQGDPVFGMMFLNSGQANITVEPHKHPKQYPQLWPFEAGVDIYSIEFEFLREPRRQAILRKYEDPSVWETKSEDVVIRRTEGYAAIERRMKERHIDLCSVTSGEVIGDTEILMNLSTYLYTVKCTANTEVFILDTKNFERLVGKKNTNTTDIMREYVKSKLKTRMEMKNGPLVPLLPYLHFKLTALTLPVEKPLPPLKNSKHLPNKEYQTKHLLNLFKEGKANLVDPIVPGVHYYKELMLEKAKARELIRRTDDSTTASLRAMKRNPRKQPRSLMAIRESLQQMMEAEVITMENKKSKQKFKRMKKKTGSKHSVDNEQHPIDSTTESASSIADSVKGKKTKLKKKNGIIANSKSEAASQADSNNNNIAEQSSTQKPTTPIKITVDTVASADSGLHKSHETTSSVENKKKLGKPVLITELKRSDLDLPAIHEERTEEEILLYSPIPKPEVNSKPMIKTPVNIENTQTSENKDEFEINSNRLENVETVMSLEQESDGEQRLILPQLRPVKDKKKSTSKETTPRREEEESENWGNAMKFVNKRIQSRLTATSLDNVSDTFDFESSEPTLRLLESRIQAFHIKYGGKAKSLKTMKLPKLARFDAPREEPVMPLPGAKVWVKKRSCQFSTNKVRVKDHAHIRHHVVHEIPEFDHVKRTQQVLSILAEDVAPRNEMFT</sequence>
<evidence type="ECO:0000259" key="5">
    <source>
        <dbReference type="PROSITE" id="PS50042"/>
    </source>
</evidence>
<comment type="caution">
    <text evidence="6">The sequence shown here is derived from an EMBL/GenBank/DDBJ whole genome shotgun (WGS) entry which is preliminary data.</text>
</comment>
<dbReference type="EMBL" id="CAJPWZ010000137">
    <property type="protein sequence ID" value="CAG2186479.1"/>
    <property type="molecule type" value="Genomic_DNA"/>
</dbReference>
<feature type="region of interest" description="Disordered" evidence="4">
    <location>
        <begin position="133"/>
        <end position="200"/>
    </location>
</feature>
<name>A0A8S3PTW0_MYTED</name>
<evidence type="ECO:0000256" key="1">
    <source>
        <dbReference type="ARBA" id="ARBA00005753"/>
    </source>
</evidence>
<dbReference type="Proteomes" id="UP000683360">
    <property type="component" value="Unassembled WGS sequence"/>
</dbReference>
<accession>A0A8S3PTW0</accession>
<dbReference type="InterPro" id="IPR018490">
    <property type="entry name" value="cNMP-bd_dom_sf"/>
</dbReference>
<keyword evidence="3" id="KW-0114">cAMP</keyword>
<dbReference type="GO" id="GO:0005952">
    <property type="term" value="C:cAMP-dependent protein kinase complex"/>
    <property type="evidence" value="ECO:0007669"/>
    <property type="project" value="InterPro"/>
</dbReference>
<feature type="compositionally biased region" description="Basic residues" evidence="4">
    <location>
        <begin position="566"/>
        <end position="575"/>
    </location>
</feature>
<organism evidence="6 7">
    <name type="scientific">Mytilus edulis</name>
    <name type="common">Blue mussel</name>
    <dbReference type="NCBI Taxonomy" id="6550"/>
    <lineage>
        <taxon>Eukaryota</taxon>
        <taxon>Metazoa</taxon>
        <taxon>Spiralia</taxon>
        <taxon>Lophotrochozoa</taxon>
        <taxon>Mollusca</taxon>
        <taxon>Bivalvia</taxon>
        <taxon>Autobranchia</taxon>
        <taxon>Pteriomorphia</taxon>
        <taxon>Mytilida</taxon>
        <taxon>Mytiloidea</taxon>
        <taxon>Mytilidae</taxon>
        <taxon>Mytilinae</taxon>
        <taxon>Mytilus</taxon>
    </lineage>
</organism>
<feature type="compositionally biased region" description="Acidic residues" evidence="4">
    <location>
        <begin position="173"/>
        <end position="186"/>
    </location>
</feature>
<evidence type="ECO:0000256" key="3">
    <source>
        <dbReference type="ARBA" id="ARBA00023149"/>
    </source>
</evidence>
<dbReference type="SUPFAM" id="SSF51206">
    <property type="entry name" value="cAMP-binding domain-like"/>
    <property type="match status" value="2"/>
</dbReference>
<dbReference type="PANTHER" id="PTHR11635">
    <property type="entry name" value="CAMP-DEPENDENT PROTEIN KINASE REGULATORY CHAIN"/>
    <property type="match status" value="1"/>
</dbReference>
<dbReference type="Gene3D" id="2.60.120.10">
    <property type="entry name" value="Jelly Rolls"/>
    <property type="match status" value="2"/>
</dbReference>
<proteinExistence type="inferred from homology"/>
<evidence type="ECO:0000256" key="4">
    <source>
        <dbReference type="SAM" id="MobiDB-lite"/>
    </source>
</evidence>
<feature type="compositionally biased region" description="Basic residues" evidence="4">
    <location>
        <begin position="601"/>
        <end position="614"/>
    </location>
</feature>
<protein>
    <recommendedName>
        <fullName evidence="5">Cyclic nucleotide-binding domain-containing protein</fullName>
    </recommendedName>
</protein>
<comment type="similarity">
    <text evidence="1">Belongs to the cAMP-dependent kinase regulatory chain family.</text>
</comment>
<dbReference type="GO" id="GO:0030552">
    <property type="term" value="F:cAMP binding"/>
    <property type="evidence" value="ECO:0007669"/>
    <property type="project" value="UniProtKB-KW"/>
</dbReference>
<keyword evidence="2" id="KW-0116">cAMP-binding</keyword>
<dbReference type="PANTHER" id="PTHR11635:SF152">
    <property type="entry name" value="CAMP-DEPENDENT PROTEIN KINASE TYPE I REGULATORY SUBUNIT-RELATED"/>
    <property type="match status" value="1"/>
</dbReference>
<dbReference type="InterPro" id="IPR014710">
    <property type="entry name" value="RmlC-like_jellyroll"/>
</dbReference>
<evidence type="ECO:0000313" key="7">
    <source>
        <dbReference type="Proteomes" id="UP000683360"/>
    </source>
</evidence>
<feature type="region of interest" description="Disordered" evidence="4">
    <location>
        <begin position="808"/>
        <end position="833"/>
    </location>
</feature>
<evidence type="ECO:0000256" key="2">
    <source>
        <dbReference type="ARBA" id="ARBA00022566"/>
    </source>
</evidence>
<dbReference type="OrthoDB" id="2021138at2759"/>
<reference evidence="6" key="1">
    <citation type="submission" date="2021-03" db="EMBL/GenBank/DDBJ databases">
        <authorList>
            <person name="Bekaert M."/>
        </authorList>
    </citation>
    <scope>NUCLEOTIDE SEQUENCE</scope>
</reference>
<gene>
    <name evidence="6" type="ORF">MEDL_2038</name>
</gene>
<feature type="compositionally biased region" description="Basic residues" evidence="4">
    <location>
        <begin position="641"/>
        <end position="650"/>
    </location>
</feature>
<dbReference type="GO" id="GO:0004862">
    <property type="term" value="F:cAMP-dependent protein kinase inhibitor activity"/>
    <property type="evidence" value="ECO:0007669"/>
    <property type="project" value="TreeGrafter"/>
</dbReference>
<feature type="compositionally biased region" description="Basic and acidic residues" evidence="4">
    <location>
        <begin position="816"/>
        <end position="828"/>
    </location>
</feature>
<feature type="region of interest" description="Disordered" evidence="4">
    <location>
        <begin position="556"/>
        <end position="577"/>
    </location>
</feature>
<dbReference type="PROSITE" id="PS50042">
    <property type="entry name" value="CNMP_BINDING_3"/>
    <property type="match status" value="2"/>
</dbReference>
<evidence type="ECO:0000313" key="6">
    <source>
        <dbReference type="EMBL" id="CAG2186479.1"/>
    </source>
</evidence>
<keyword evidence="2" id="KW-0547">Nucleotide-binding</keyword>
<feature type="compositionally biased region" description="Basic and acidic residues" evidence="4">
    <location>
        <begin position="148"/>
        <end position="172"/>
    </location>
</feature>
<dbReference type="InterPro" id="IPR000595">
    <property type="entry name" value="cNMP-bd_dom"/>
</dbReference>
<feature type="compositionally biased region" description="Polar residues" evidence="4">
    <location>
        <begin position="653"/>
        <end position="681"/>
    </location>
</feature>
<dbReference type="InterPro" id="IPR050503">
    <property type="entry name" value="cAMP-dep_PK_reg_su-like"/>
</dbReference>
<dbReference type="AlphaFoldDB" id="A0A8S3PTW0"/>